<evidence type="ECO:0000313" key="8">
    <source>
        <dbReference type="Proteomes" id="UP001152622"/>
    </source>
</evidence>
<dbReference type="EMBL" id="JAINUF010000020">
    <property type="protein sequence ID" value="KAJ8336290.1"/>
    <property type="molecule type" value="Genomic_DNA"/>
</dbReference>
<dbReference type="PROSITE" id="PS00018">
    <property type="entry name" value="EF_HAND_1"/>
    <property type="match status" value="1"/>
</dbReference>
<dbReference type="Proteomes" id="UP001152622">
    <property type="component" value="Chromosome 20"/>
</dbReference>
<feature type="domain" description="EF-hand" evidence="6">
    <location>
        <begin position="58"/>
        <end position="93"/>
    </location>
</feature>
<accession>A0A9Q1ECK8</accession>
<dbReference type="InterPro" id="IPR018247">
    <property type="entry name" value="EF_Hand_1_Ca_BS"/>
</dbReference>
<dbReference type="CDD" id="cd00213">
    <property type="entry name" value="S-100"/>
    <property type="match status" value="1"/>
</dbReference>
<keyword evidence="8" id="KW-1185">Reference proteome</keyword>
<dbReference type="Pfam" id="PF01023">
    <property type="entry name" value="S_100"/>
    <property type="match status" value="1"/>
</dbReference>
<evidence type="ECO:0000313" key="7">
    <source>
        <dbReference type="EMBL" id="KAJ8336290.1"/>
    </source>
</evidence>
<protein>
    <recommendedName>
        <fullName evidence="5">Protein S100</fullName>
    </recommendedName>
    <alternativeName>
        <fullName evidence="5">S100 calcium-binding protein</fullName>
    </alternativeName>
</protein>
<dbReference type="PROSITE" id="PS50222">
    <property type="entry name" value="EF_HAND_2"/>
    <property type="match status" value="1"/>
</dbReference>
<dbReference type="PANTHER" id="PTHR11639">
    <property type="entry name" value="S100 CALCIUM-BINDING PROTEIN"/>
    <property type="match status" value="1"/>
</dbReference>
<keyword evidence="2 5" id="KW-0479">Metal-binding</keyword>
<evidence type="ECO:0000256" key="2">
    <source>
        <dbReference type="ARBA" id="ARBA00022723"/>
    </source>
</evidence>
<keyword evidence="3" id="KW-0677">Repeat</keyword>
<dbReference type="PROSITE" id="PS00303">
    <property type="entry name" value="S100_CABP"/>
    <property type="match status" value="1"/>
</dbReference>
<evidence type="ECO:0000256" key="5">
    <source>
        <dbReference type="RuleBase" id="RU361184"/>
    </source>
</evidence>
<evidence type="ECO:0000256" key="3">
    <source>
        <dbReference type="ARBA" id="ARBA00022737"/>
    </source>
</evidence>
<dbReference type="OrthoDB" id="8881129at2759"/>
<gene>
    <name evidence="7" type="ORF">SKAU_G00396330</name>
</gene>
<dbReference type="GO" id="GO:0005509">
    <property type="term" value="F:calcium ion binding"/>
    <property type="evidence" value="ECO:0007669"/>
    <property type="project" value="InterPro"/>
</dbReference>
<dbReference type="SUPFAM" id="SSF47473">
    <property type="entry name" value="EF-hand"/>
    <property type="match status" value="1"/>
</dbReference>
<comment type="caution">
    <text evidence="7">The sequence shown here is derived from an EMBL/GenBank/DDBJ whole genome shotgun (WGS) entry which is preliminary data.</text>
</comment>
<dbReference type="AlphaFoldDB" id="A0A9Q1ECK8"/>
<sequence>MLYPHLVVMSTEIQNAMSMLIAAFHKYSAKEGDPLTLTKNELKDLLQAELGDILGKANDKSSVDKIFKELDRDGNNLVDFQEYVHLVCCLTMVCNDFFIKMK</sequence>
<dbReference type="SMART" id="SM01394">
    <property type="entry name" value="S_100"/>
    <property type="match status" value="1"/>
</dbReference>
<dbReference type="GO" id="GO:0005737">
    <property type="term" value="C:cytoplasm"/>
    <property type="evidence" value="ECO:0007669"/>
    <property type="project" value="TreeGrafter"/>
</dbReference>
<dbReference type="InterPro" id="IPR001751">
    <property type="entry name" value="S100/CaBP7/8-like_CS"/>
</dbReference>
<dbReference type="InterPro" id="IPR034325">
    <property type="entry name" value="S-100_dom"/>
</dbReference>
<name>A0A9Q1ECK8_SYNKA</name>
<dbReference type="GO" id="GO:0046914">
    <property type="term" value="F:transition metal ion binding"/>
    <property type="evidence" value="ECO:0007669"/>
    <property type="project" value="InterPro"/>
</dbReference>
<dbReference type="InterPro" id="IPR011992">
    <property type="entry name" value="EF-hand-dom_pair"/>
</dbReference>
<keyword evidence="4 5" id="KW-0106">Calcium</keyword>
<dbReference type="Gene3D" id="1.10.238.10">
    <property type="entry name" value="EF-hand"/>
    <property type="match status" value="1"/>
</dbReference>
<organism evidence="7 8">
    <name type="scientific">Synaphobranchus kaupii</name>
    <name type="common">Kaup's arrowtooth eel</name>
    <dbReference type="NCBI Taxonomy" id="118154"/>
    <lineage>
        <taxon>Eukaryota</taxon>
        <taxon>Metazoa</taxon>
        <taxon>Chordata</taxon>
        <taxon>Craniata</taxon>
        <taxon>Vertebrata</taxon>
        <taxon>Euteleostomi</taxon>
        <taxon>Actinopterygii</taxon>
        <taxon>Neopterygii</taxon>
        <taxon>Teleostei</taxon>
        <taxon>Anguilliformes</taxon>
        <taxon>Synaphobranchidae</taxon>
        <taxon>Synaphobranchus</taxon>
    </lineage>
</organism>
<comment type="similarity">
    <text evidence="1 5">Belongs to the S-100 family.</text>
</comment>
<evidence type="ECO:0000256" key="1">
    <source>
        <dbReference type="ARBA" id="ARBA00007323"/>
    </source>
</evidence>
<dbReference type="PANTHER" id="PTHR11639:SF118">
    <property type="entry name" value="PROTEIN S100"/>
    <property type="match status" value="1"/>
</dbReference>
<dbReference type="GO" id="GO:0048306">
    <property type="term" value="F:calcium-dependent protein binding"/>
    <property type="evidence" value="ECO:0007669"/>
    <property type="project" value="TreeGrafter"/>
</dbReference>
<dbReference type="FunFam" id="1.10.238.10:FF:000044">
    <property type="entry name" value="Protein S100"/>
    <property type="match status" value="1"/>
</dbReference>
<reference evidence="7" key="1">
    <citation type="journal article" date="2023" name="Science">
        <title>Genome structures resolve the early diversification of teleost fishes.</title>
        <authorList>
            <person name="Parey E."/>
            <person name="Louis A."/>
            <person name="Montfort J."/>
            <person name="Bouchez O."/>
            <person name="Roques C."/>
            <person name="Iampietro C."/>
            <person name="Lluch J."/>
            <person name="Castinel A."/>
            <person name="Donnadieu C."/>
            <person name="Desvignes T."/>
            <person name="Floi Bucao C."/>
            <person name="Jouanno E."/>
            <person name="Wen M."/>
            <person name="Mejri S."/>
            <person name="Dirks R."/>
            <person name="Jansen H."/>
            <person name="Henkel C."/>
            <person name="Chen W.J."/>
            <person name="Zahm M."/>
            <person name="Cabau C."/>
            <person name="Klopp C."/>
            <person name="Thompson A.W."/>
            <person name="Robinson-Rechavi M."/>
            <person name="Braasch I."/>
            <person name="Lecointre G."/>
            <person name="Bobe J."/>
            <person name="Postlethwait J.H."/>
            <person name="Berthelot C."/>
            <person name="Roest Crollius H."/>
            <person name="Guiguen Y."/>
        </authorList>
    </citation>
    <scope>NUCLEOTIDE SEQUENCE</scope>
    <source>
        <strain evidence="7">WJC10195</strain>
    </source>
</reference>
<dbReference type="InterPro" id="IPR002048">
    <property type="entry name" value="EF_hand_dom"/>
</dbReference>
<dbReference type="InterPro" id="IPR013787">
    <property type="entry name" value="S100_Ca-bd_sub"/>
</dbReference>
<evidence type="ECO:0000259" key="6">
    <source>
        <dbReference type="PROSITE" id="PS50222"/>
    </source>
</evidence>
<proteinExistence type="inferred from homology"/>
<evidence type="ECO:0000256" key="4">
    <source>
        <dbReference type="ARBA" id="ARBA00022837"/>
    </source>
</evidence>
<dbReference type="Pfam" id="PF00036">
    <property type="entry name" value="EF-hand_1"/>
    <property type="match status" value="1"/>
</dbReference>